<sequence>MITGWGVPVPDAGIRSIPVLAIRPDFVRLFNSLQNDCDVDSLRREAILCMNAFAEIQRGPSALVNAILFGWLGIELHGDLAGDHDFEGRRPHAFHLLFLGAGARCSRSRISS</sequence>
<dbReference type="AlphaFoldDB" id="A0A1G2KV38"/>
<protein>
    <submittedName>
        <fullName evidence="1">Uncharacterized protein</fullName>
    </submittedName>
</protein>
<accession>A0A1G2KV38</accession>
<comment type="caution">
    <text evidence="1">The sequence shown here is derived from an EMBL/GenBank/DDBJ whole genome shotgun (WGS) entry which is preliminary data.</text>
</comment>
<dbReference type="EMBL" id="MHQL01000040">
    <property type="protein sequence ID" value="OHA02279.1"/>
    <property type="molecule type" value="Genomic_DNA"/>
</dbReference>
<dbReference type="Proteomes" id="UP000177811">
    <property type="component" value="Unassembled WGS sequence"/>
</dbReference>
<name>A0A1G2KV38_9BACT</name>
<evidence type="ECO:0000313" key="1">
    <source>
        <dbReference type="EMBL" id="OHA02279.1"/>
    </source>
</evidence>
<reference evidence="1 2" key="1">
    <citation type="journal article" date="2016" name="Nat. Commun.">
        <title>Thousands of microbial genomes shed light on interconnected biogeochemical processes in an aquifer system.</title>
        <authorList>
            <person name="Anantharaman K."/>
            <person name="Brown C.T."/>
            <person name="Hug L.A."/>
            <person name="Sharon I."/>
            <person name="Castelle C.J."/>
            <person name="Probst A.J."/>
            <person name="Thomas B.C."/>
            <person name="Singh A."/>
            <person name="Wilkins M.J."/>
            <person name="Karaoz U."/>
            <person name="Brodie E.L."/>
            <person name="Williams K.H."/>
            <person name="Hubbard S.S."/>
            <person name="Banfield J.F."/>
        </authorList>
    </citation>
    <scope>NUCLEOTIDE SEQUENCE [LARGE SCALE GENOMIC DNA]</scope>
</reference>
<evidence type="ECO:0000313" key="2">
    <source>
        <dbReference type="Proteomes" id="UP000177811"/>
    </source>
</evidence>
<proteinExistence type="predicted"/>
<organism evidence="1 2">
    <name type="scientific">Candidatus Sungbacteria bacterium RIFCSPHIGHO2_02_FULL_51_29</name>
    <dbReference type="NCBI Taxonomy" id="1802273"/>
    <lineage>
        <taxon>Bacteria</taxon>
        <taxon>Candidatus Sungiibacteriota</taxon>
    </lineage>
</organism>
<gene>
    <name evidence="1" type="ORF">A3C16_03165</name>
</gene>